<feature type="region of interest" description="Disordered" evidence="5">
    <location>
        <begin position="167"/>
        <end position="199"/>
    </location>
</feature>
<dbReference type="PANTHER" id="PTHR18829">
    <property type="entry name" value="PROTEIN YAE1 HOMOLOG"/>
    <property type="match status" value="1"/>
</dbReference>
<keyword evidence="8" id="KW-1185">Reference proteome</keyword>
<dbReference type="EMBL" id="BTGU01000045">
    <property type="protein sequence ID" value="GMN53295.1"/>
    <property type="molecule type" value="Genomic_DNA"/>
</dbReference>
<comment type="subcellular location">
    <subcellularLocation>
        <location evidence="2">Cytoplasm</location>
    </subcellularLocation>
    <subcellularLocation>
        <location evidence="1">Nucleus</location>
    </subcellularLocation>
</comment>
<dbReference type="AlphaFoldDB" id="A0AA88AJY3"/>
<evidence type="ECO:0000256" key="2">
    <source>
        <dbReference type="ARBA" id="ARBA00004496"/>
    </source>
</evidence>
<reference evidence="7" key="1">
    <citation type="submission" date="2023-07" db="EMBL/GenBank/DDBJ databases">
        <title>draft genome sequence of fig (Ficus carica).</title>
        <authorList>
            <person name="Takahashi T."/>
            <person name="Nishimura K."/>
        </authorList>
    </citation>
    <scope>NUCLEOTIDE SEQUENCE</scope>
</reference>
<evidence type="ECO:0000313" key="8">
    <source>
        <dbReference type="Proteomes" id="UP001187192"/>
    </source>
</evidence>
<evidence type="ECO:0000256" key="3">
    <source>
        <dbReference type="ARBA" id="ARBA00022490"/>
    </source>
</evidence>
<gene>
    <name evidence="7" type="ORF">TIFTF001_022439</name>
</gene>
<proteinExistence type="predicted"/>
<evidence type="ECO:0000256" key="1">
    <source>
        <dbReference type="ARBA" id="ARBA00004123"/>
    </source>
</evidence>
<organism evidence="7 8">
    <name type="scientific">Ficus carica</name>
    <name type="common">Common fig</name>
    <dbReference type="NCBI Taxonomy" id="3494"/>
    <lineage>
        <taxon>Eukaryota</taxon>
        <taxon>Viridiplantae</taxon>
        <taxon>Streptophyta</taxon>
        <taxon>Embryophyta</taxon>
        <taxon>Tracheophyta</taxon>
        <taxon>Spermatophyta</taxon>
        <taxon>Magnoliopsida</taxon>
        <taxon>eudicotyledons</taxon>
        <taxon>Gunneridae</taxon>
        <taxon>Pentapetalae</taxon>
        <taxon>rosids</taxon>
        <taxon>fabids</taxon>
        <taxon>Rosales</taxon>
        <taxon>Moraceae</taxon>
        <taxon>Ficeae</taxon>
        <taxon>Ficus</taxon>
    </lineage>
</organism>
<name>A0AA88AJY3_FICCA</name>
<dbReference type="GO" id="GO:0005737">
    <property type="term" value="C:cytoplasm"/>
    <property type="evidence" value="ECO:0007669"/>
    <property type="project" value="UniProtKB-SubCell"/>
</dbReference>
<evidence type="ECO:0000313" key="7">
    <source>
        <dbReference type="EMBL" id="GMN53295.1"/>
    </source>
</evidence>
<keyword evidence="4" id="KW-0539">Nucleus</keyword>
<feature type="compositionally biased region" description="Basic and acidic residues" evidence="5">
    <location>
        <begin position="30"/>
        <end position="48"/>
    </location>
</feature>
<evidence type="ECO:0000256" key="5">
    <source>
        <dbReference type="SAM" id="MobiDB-lite"/>
    </source>
</evidence>
<evidence type="ECO:0000259" key="6">
    <source>
        <dbReference type="Pfam" id="PF09811"/>
    </source>
</evidence>
<dbReference type="InterPro" id="IPR019191">
    <property type="entry name" value="Essential_protein_Yae1_N"/>
</dbReference>
<dbReference type="GO" id="GO:0005634">
    <property type="term" value="C:nucleus"/>
    <property type="evidence" value="ECO:0007669"/>
    <property type="project" value="UniProtKB-SubCell"/>
</dbReference>
<dbReference type="PANTHER" id="PTHR18829:SF0">
    <property type="entry name" value="PROTEIN YAE1 HOMOLOG"/>
    <property type="match status" value="1"/>
</dbReference>
<sequence length="216" mass="24673">MKSSLAEELYSESLKLSKRELDSSSSAENKVSDIQDSERDHSLHEDDYFWDGSDQKLEKSSDLDRDWQRRREQFHTIGYRDGIIAGKEATVQEGFNIGFQESVSVGYRWGIVRGVTSALAILPDALKEKLIDTEERRTEFKKLHESTRSLSTTDALKLFNDAVVAKKSTEKGESSEVSSHEGDHHQQRSEQKQLESYHEELQSLILKSPQIKIQSP</sequence>
<accession>A0AA88AJY3</accession>
<evidence type="ECO:0000256" key="4">
    <source>
        <dbReference type="ARBA" id="ARBA00023242"/>
    </source>
</evidence>
<keyword evidence="3" id="KW-0963">Cytoplasm</keyword>
<feature type="domain" description="Essential protein Yae1 N-terminal" evidence="6">
    <location>
        <begin position="78"/>
        <end position="115"/>
    </location>
</feature>
<dbReference type="Proteomes" id="UP001187192">
    <property type="component" value="Unassembled WGS sequence"/>
</dbReference>
<dbReference type="Pfam" id="PF09811">
    <property type="entry name" value="Yae1_N"/>
    <property type="match status" value="1"/>
</dbReference>
<feature type="region of interest" description="Disordered" evidence="5">
    <location>
        <begin position="17"/>
        <end position="48"/>
    </location>
</feature>
<comment type="caution">
    <text evidence="7">The sequence shown here is derived from an EMBL/GenBank/DDBJ whole genome shotgun (WGS) entry which is preliminary data.</text>
</comment>
<dbReference type="InterPro" id="IPR038881">
    <property type="entry name" value="Yae1-like"/>
</dbReference>
<protein>
    <recommendedName>
        <fullName evidence="6">Essential protein Yae1 N-terminal domain-containing protein</fullName>
    </recommendedName>
</protein>